<dbReference type="AlphaFoldDB" id="A0A7I7XWD5"/>
<reference evidence="2" key="2">
    <citation type="submission" date="2020-02" db="EMBL/GenBank/DDBJ databases">
        <authorList>
            <person name="Matsumoto Y."/>
            <person name="Motooka D."/>
            <person name="Nakamura S."/>
        </authorList>
    </citation>
    <scope>NUCLEOTIDE SEQUENCE</scope>
    <source>
        <strain evidence="2">JCM 13671</strain>
    </source>
</reference>
<organism evidence="2 3">
    <name type="scientific">Mycolicibacterium confluentis</name>
    <dbReference type="NCBI Taxonomy" id="28047"/>
    <lineage>
        <taxon>Bacteria</taxon>
        <taxon>Bacillati</taxon>
        <taxon>Actinomycetota</taxon>
        <taxon>Actinomycetes</taxon>
        <taxon>Mycobacteriales</taxon>
        <taxon>Mycobacteriaceae</taxon>
        <taxon>Mycolicibacterium</taxon>
    </lineage>
</organism>
<dbReference type="Proteomes" id="UP000466931">
    <property type="component" value="Chromosome"/>
</dbReference>
<keyword evidence="3" id="KW-1185">Reference proteome</keyword>
<protein>
    <recommendedName>
        <fullName evidence="4">Peptidase</fullName>
    </recommendedName>
</protein>
<accession>A0A7I7XWD5</accession>
<feature type="chain" id="PRO_5029441566" description="Peptidase" evidence="1">
    <location>
        <begin position="22"/>
        <end position="267"/>
    </location>
</feature>
<name>A0A7I7XWD5_9MYCO</name>
<gene>
    <name evidence="2" type="ORF">MCNF_17770</name>
</gene>
<feature type="signal peptide" evidence="1">
    <location>
        <begin position="1"/>
        <end position="21"/>
    </location>
</feature>
<evidence type="ECO:0008006" key="4">
    <source>
        <dbReference type="Google" id="ProtNLM"/>
    </source>
</evidence>
<sequence length="267" mass="28180">MVAVVAALALLLLTRAPHDTAPTPVSVPSAQKVTVGDGRTVTSLSLGGEATDAVLRRAEADLVLSAPRVERFWGTDWSDEIVVVATGTDAEFAAAAPGAPSGMAAVAVADAVDPLRRTAEGQRIVLSPGAGRMTDEALRLVLTHELFHYAARTDTATDAPRWITEGVADYVARTGPVPHLPPPTRLPSDADFAAQGPQLSEAYDRAWLFARFIADRYGEPALRDLYTAAAGQGHRDTDTALRQVTGTDPTGLLDQWRGWLAAAAGPR</sequence>
<reference evidence="2" key="1">
    <citation type="journal article" date="2019" name="Emerg. Microbes Infect.">
        <title>Comprehensive subspecies identification of 175 nontuberculous mycobacteria species based on 7547 genomic profiles.</title>
        <authorList>
            <person name="Matsumoto Y."/>
            <person name="Kinjo T."/>
            <person name="Motooka D."/>
            <person name="Nabeya D."/>
            <person name="Jung N."/>
            <person name="Uechi K."/>
            <person name="Horii T."/>
            <person name="Iida T."/>
            <person name="Fujita J."/>
            <person name="Nakamura S."/>
        </authorList>
    </citation>
    <scope>NUCLEOTIDE SEQUENCE [LARGE SCALE GENOMIC DNA]</scope>
    <source>
        <strain evidence="2">JCM 13671</strain>
    </source>
</reference>
<evidence type="ECO:0000256" key="1">
    <source>
        <dbReference type="SAM" id="SignalP"/>
    </source>
</evidence>
<evidence type="ECO:0000313" key="2">
    <source>
        <dbReference type="EMBL" id="BBZ33172.1"/>
    </source>
</evidence>
<proteinExistence type="predicted"/>
<keyword evidence="1" id="KW-0732">Signal</keyword>
<evidence type="ECO:0000313" key="3">
    <source>
        <dbReference type="Proteomes" id="UP000466931"/>
    </source>
</evidence>
<dbReference type="EMBL" id="AP022612">
    <property type="protein sequence ID" value="BBZ33172.1"/>
    <property type="molecule type" value="Genomic_DNA"/>
</dbReference>